<dbReference type="InterPro" id="IPR007235">
    <property type="entry name" value="Glyco_trans_28_C"/>
</dbReference>
<evidence type="ECO:0000256" key="7">
    <source>
        <dbReference type="ARBA" id="ARBA00023136"/>
    </source>
</evidence>
<evidence type="ECO:0000259" key="12">
    <source>
        <dbReference type="Pfam" id="PF04101"/>
    </source>
</evidence>
<dbReference type="Pfam" id="PF04101">
    <property type="entry name" value="Glyco_tran_28_C"/>
    <property type="match status" value="1"/>
</dbReference>
<evidence type="ECO:0008006" key="15">
    <source>
        <dbReference type="Google" id="ProtNLM"/>
    </source>
</evidence>
<evidence type="ECO:0000259" key="11">
    <source>
        <dbReference type="Pfam" id="PF03033"/>
    </source>
</evidence>
<keyword evidence="14" id="KW-1185">Reference proteome</keyword>
<feature type="domain" description="Glycosyl transferase family 28 C-terminal" evidence="12">
    <location>
        <begin position="262"/>
        <end position="425"/>
    </location>
</feature>
<feature type="domain" description="Glycosyltransferase family 28 N-terminal" evidence="11">
    <location>
        <begin position="66"/>
        <end position="206"/>
    </location>
</feature>
<comment type="caution">
    <text evidence="13">The sequence shown here is derived from an EMBL/GenBank/DDBJ whole genome shotgun (WGS) entry which is preliminary data.</text>
</comment>
<keyword evidence="8" id="KW-0131">Cell cycle</keyword>
<evidence type="ECO:0000256" key="5">
    <source>
        <dbReference type="ARBA" id="ARBA00022960"/>
    </source>
</evidence>
<dbReference type="AlphaFoldDB" id="A0ABD0VAC1"/>
<keyword evidence="7 10" id="KW-0472">Membrane</keyword>
<dbReference type="Pfam" id="PF03033">
    <property type="entry name" value="Glyco_transf_28"/>
    <property type="match status" value="1"/>
</dbReference>
<dbReference type="HAMAP" id="MF_00033">
    <property type="entry name" value="MurG"/>
    <property type="match status" value="1"/>
</dbReference>
<dbReference type="GO" id="GO:0071555">
    <property type="term" value="P:cell wall organization"/>
    <property type="evidence" value="ECO:0007669"/>
    <property type="project" value="UniProtKB-KW"/>
</dbReference>
<dbReference type="PANTHER" id="PTHR21015:SF22">
    <property type="entry name" value="GLYCOSYLTRANSFERASE"/>
    <property type="match status" value="1"/>
</dbReference>
<evidence type="ECO:0000256" key="10">
    <source>
        <dbReference type="SAM" id="Phobius"/>
    </source>
</evidence>
<evidence type="ECO:0000256" key="4">
    <source>
        <dbReference type="ARBA" id="ARBA00022679"/>
    </source>
</evidence>
<evidence type="ECO:0000256" key="2">
    <source>
        <dbReference type="ARBA" id="ARBA00022618"/>
    </source>
</evidence>
<dbReference type="InterPro" id="IPR004276">
    <property type="entry name" value="GlycoTrans_28_N"/>
</dbReference>
<organism evidence="13 14">
    <name type="scientific">Dendrobium thyrsiflorum</name>
    <name type="common">Pinecone-like raceme dendrobium</name>
    <name type="synonym">Orchid</name>
    <dbReference type="NCBI Taxonomy" id="117978"/>
    <lineage>
        <taxon>Eukaryota</taxon>
        <taxon>Viridiplantae</taxon>
        <taxon>Streptophyta</taxon>
        <taxon>Embryophyta</taxon>
        <taxon>Tracheophyta</taxon>
        <taxon>Spermatophyta</taxon>
        <taxon>Magnoliopsida</taxon>
        <taxon>Liliopsida</taxon>
        <taxon>Asparagales</taxon>
        <taxon>Orchidaceae</taxon>
        <taxon>Epidendroideae</taxon>
        <taxon>Malaxideae</taxon>
        <taxon>Dendrobiinae</taxon>
        <taxon>Dendrobium</taxon>
    </lineage>
</organism>
<evidence type="ECO:0000256" key="3">
    <source>
        <dbReference type="ARBA" id="ARBA00022676"/>
    </source>
</evidence>
<keyword evidence="4" id="KW-0808">Transferase</keyword>
<feature type="transmembrane region" description="Helical" evidence="10">
    <location>
        <begin position="164"/>
        <end position="184"/>
    </location>
</feature>
<keyword evidence="1" id="KW-1003">Cell membrane</keyword>
<keyword evidence="3" id="KW-0328">Glycosyltransferase</keyword>
<evidence type="ECO:0000313" key="13">
    <source>
        <dbReference type="EMBL" id="KAL0922005.1"/>
    </source>
</evidence>
<dbReference type="NCBIfam" id="TIGR01133">
    <property type="entry name" value="murG"/>
    <property type="match status" value="1"/>
</dbReference>
<sequence>MAATTAAAAAAAAAAAVFSFYKLVDCHSFPRTVRSFPGSPIHLRCRAPHLRPYALAAGESSTELCVVLAGGGSGGHIFPALAIADELSAVRPNARIVFLGTATGMESEVVPSAGYEFVPVPKVCLDRPFLSPLNLLLPFQLLRSIIASAAVLSRLRPKVVVGTGAYVSAPVCFAAIISGIMLVIQEQNCYPGITNRALAPYAEKIFLAFNACIKYFPRDKCVVCGNPRRLSSGSGGGVSKADAMLHFFPKSGNMNLDERALVVLVLGGSIGANAMNLAFLEVCYDMLAKQNNIFIIWQTGAKWFEEVKLVAKVHPRLFLTPFLDAMELAYAAADLVVSRAGAMTCTEILTAGKPSILIPSPTASDDHQTKNAYAMADLAGAHVLTEDELDSCSLQTAINNVLGDNNLMEEMSEKARRASRPNAASHIAECILSILD</sequence>
<accession>A0ABD0VAC1</accession>
<proteinExistence type="inferred from homology"/>
<dbReference type="GO" id="GO:0051301">
    <property type="term" value="P:cell division"/>
    <property type="evidence" value="ECO:0007669"/>
    <property type="project" value="UniProtKB-KW"/>
</dbReference>
<evidence type="ECO:0000313" key="14">
    <source>
        <dbReference type="Proteomes" id="UP001552299"/>
    </source>
</evidence>
<evidence type="ECO:0000256" key="6">
    <source>
        <dbReference type="ARBA" id="ARBA00022984"/>
    </source>
</evidence>
<gene>
    <name evidence="13" type="ORF">M5K25_005963</name>
</gene>
<dbReference type="Proteomes" id="UP001552299">
    <property type="component" value="Unassembled WGS sequence"/>
</dbReference>
<keyword evidence="6" id="KW-0573">Peptidoglycan synthesis</keyword>
<keyword evidence="9" id="KW-0961">Cell wall biogenesis/degradation</keyword>
<dbReference type="InterPro" id="IPR006009">
    <property type="entry name" value="GlcNAc_MurG"/>
</dbReference>
<keyword evidence="2" id="KW-0132">Cell division</keyword>
<evidence type="ECO:0000256" key="8">
    <source>
        <dbReference type="ARBA" id="ARBA00023306"/>
    </source>
</evidence>
<dbReference type="EMBL" id="JANQDX010000006">
    <property type="protein sequence ID" value="KAL0922005.1"/>
    <property type="molecule type" value="Genomic_DNA"/>
</dbReference>
<protein>
    <recommendedName>
        <fullName evidence="15">UDP-N-acetylglucosamine--N-acetylmuramyl-(Pentapeptide) pyrophosphoryl-undecaprenol N-acetylglucosamine transferase</fullName>
    </recommendedName>
</protein>
<dbReference type="Gene3D" id="3.40.50.2000">
    <property type="entry name" value="Glycogen Phosphorylase B"/>
    <property type="match status" value="2"/>
</dbReference>
<keyword evidence="5" id="KW-0133">Cell shape</keyword>
<dbReference type="GO" id="GO:0016758">
    <property type="term" value="F:hexosyltransferase activity"/>
    <property type="evidence" value="ECO:0007669"/>
    <property type="project" value="UniProtKB-ARBA"/>
</dbReference>
<dbReference type="SUPFAM" id="SSF53756">
    <property type="entry name" value="UDP-Glycosyltransferase/glycogen phosphorylase"/>
    <property type="match status" value="1"/>
</dbReference>
<dbReference type="GO" id="GO:0008360">
    <property type="term" value="P:regulation of cell shape"/>
    <property type="evidence" value="ECO:0007669"/>
    <property type="project" value="UniProtKB-KW"/>
</dbReference>
<dbReference type="PANTHER" id="PTHR21015">
    <property type="entry name" value="UDP-N-ACETYLGLUCOSAMINE--N-ACETYLMURAMYL-(PENTAPEPTIDE) PYROPHOSPHORYL-UNDECAPRENOL N-ACETYLGLUCOSAMINE TRANSFERASE 1"/>
    <property type="match status" value="1"/>
</dbReference>
<dbReference type="CDD" id="cd03785">
    <property type="entry name" value="GT28_MurG"/>
    <property type="match status" value="1"/>
</dbReference>
<keyword evidence="10" id="KW-1133">Transmembrane helix</keyword>
<name>A0ABD0VAC1_DENTH</name>
<evidence type="ECO:0000256" key="9">
    <source>
        <dbReference type="ARBA" id="ARBA00023316"/>
    </source>
</evidence>
<evidence type="ECO:0000256" key="1">
    <source>
        <dbReference type="ARBA" id="ARBA00022475"/>
    </source>
</evidence>
<reference evidence="13 14" key="1">
    <citation type="journal article" date="2024" name="Plant Biotechnol. J.">
        <title>Dendrobium thyrsiflorum genome and its molecular insights into genes involved in important horticultural traits.</title>
        <authorList>
            <person name="Chen B."/>
            <person name="Wang J.Y."/>
            <person name="Zheng P.J."/>
            <person name="Li K.L."/>
            <person name="Liang Y.M."/>
            <person name="Chen X.F."/>
            <person name="Zhang C."/>
            <person name="Zhao X."/>
            <person name="He X."/>
            <person name="Zhang G.Q."/>
            <person name="Liu Z.J."/>
            <person name="Xu Q."/>
        </authorList>
    </citation>
    <scope>NUCLEOTIDE SEQUENCE [LARGE SCALE GENOMIC DNA]</scope>
    <source>
        <strain evidence="13">GZMU011</strain>
    </source>
</reference>
<keyword evidence="10" id="KW-0812">Transmembrane</keyword>